<keyword evidence="5" id="KW-1133">Transmembrane helix</keyword>
<evidence type="ECO:0000256" key="2">
    <source>
        <dbReference type="ARBA" id="ARBA00038350"/>
    </source>
</evidence>
<dbReference type="GO" id="GO:0015937">
    <property type="term" value="P:coenzyme A biosynthetic process"/>
    <property type="evidence" value="ECO:0007669"/>
    <property type="project" value="UniProtKB-KW"/>
</dbReference>
<dbReference type="AlphaFoldDB" id="A0A7S3QSM4"/>
<dbReference type="GO" id="GO:0071513">
    <property type="term" value="C:phosphopantothenoylcysteine decarboxylase complex"/>
    <property type="evidence" value="ECO:0007669"/>
    <property type="project" value="TreeGrafter"/>
</dbReference>
<evidence type="ECO:0000256" key="5">
    <source>
        <dbReference type="SAM" id="Phobius"/>
    </source>
</evidence>
<keyword evidence="5" id="KW-0812">Transmembrane</keyword>
<keyword evidence="1" id="KW-0173">Coenzyme A biosynthesis</keyword>
<feature type="domain" description="Flavoprotein" evidence="6">
    <location>
        <begin position="9"/>
        <end position="185"/>
    </location>
</feature>
<evidence type="ECO:0000259" key="6">
    <source>
        <dbReference type="Pfam" id="PF02441"/>
    </source>
</evidence>
<gene>
    <name evidence="7" type="ORF">DTER00134_LOCUS6432</name>
</gene>
<dbReference type="EC" id="4.1.1.36" evidence="4"/>
<dbReference type="InterPro" id="IPR003382">
    <property type="entry name" value="Flavoprotein"/>
</dbReference>
<organism evidence="7">
    <name type="scientific">Dunaliella tertiolecta</name>
    <name type="common">Green alga</name>
    <dbReference type="NCBI Taxonomy" id="3047"/>
    <lineage>
        <taxon>Eukaryota</taxon>
        <taxon>Viridiplantae</taxon>
        <taxon>Chlorophyta</taxon>
        <taxon>core chlorophytes</taxon>
        <taxon>Chlorophyceae</taxon>
        <taxon>CS clade</taxon>
        <taxon>Chlamydomonadales</taxon>
        <taxon>Dunaliellaceae</taxon>
        <taxon>Dunaliella</taxon>
    </lineage>
</organism>
<reference evidence="7" key="1">
    <citation type="submission" date="2021-01" db="EMBL/GenBank/DDBJ databases">
        <authorList>
            <person name="Corre E."/>
            <person name="Pelletier E."/>
            <person name="Niang G."/>
            <person name="Scheremetjew M."/>
            <person name="Finn R."/>
            <person name="Kale V."/>
            <person name="Holt S."/>
            <person name="Cochrane G."/>
            <person name="Meng A."/>
            <person name="Brown T."/>
            <person name="Cohen L."/>
        </authorList>
    </citation>
    <scope>NUCLEOTIDE SEQUENCE</scope>
    <source>
        <strain evidence="7">CCMP1320</strain>
    </source>
</reference>
<evidence type="ECO:0000256" key="4">
    <source>
        <dbReference type="ARBA" id="ARBA00066422"/>
    </source>
</evidence>
<dbReference type="SUPFAM" id="SSF52507">
    <property type="entry name" value="Homo-oligomeric flavin-containing Cys decarboxylases, HFCD"/>
    <property type="match status" value="1"/>
</dbReference>
<protein>
    <recommendedName>
        <fullName evidence="4">phosphopantothenoylcysteine decarboxylase</fullName>
        <ecNumber evidence="4">4.1.1.36</ecNumber>
    </recommendedName>
</protein>
<comment type="pathway">
    <text evidence="3">Cofactor biosynthesis; coenzyme A biosynthesis; CoA from (R)-pantothenate: step 3/5.</text>
</comment>
<dbReference type="GO" id="GO:0004633">
    <property type="term" value="F:phosphopantothenoylcysteine decarboxylase activity"/>
    <property type="evidence" value="ECO:0007669"/>
    <property type="project" value="UniProtKB-EC"/>
</dbReference>
<dbReference type="Gene3D" id="3.40.50.1950">
    <property type="entry name" value="Flavin prenyltransferase-like"/>
    <property type="match status" value="1"/>
</dbReference>
<dbReference type="PANTHER" id="PTHR14359:SF6">
    <property type="entry name" value="PHOSPHOPANTOTHENOYLCYSTEINE DECARBOXYLASE"/>
    <property type="match status" value="1"/>
</dbReference>
<dbReference type="EMBL" id="HBIP01011451">
    <property type="protein sequence ID" value="CAE0491359.1"/>
    <property type="molecule type" value="Transcribed_RNA"/>
</dbReference>
<proteinExistence type="inferred from homology"/>
<feature type="transmembrane region" description="Helical" evidence="5">
    <location>
        <begin position="236"/>
        <end position="255"/>
    </location>
</feature>
<evidence type="ECO:0000313" key="7">
    <source>
        <dbReference type="EMBL" id="CAE0491359.1"/>
    </source>
</evidence>
<keyword evidence="5" id="KW-0472">Membrane</keyword>
<comment type="similarity">
    <text evidence="2">Belongs to the HFCD (homooligomeric flavin containing Cys decarboxylase) superfamily.</text>
</comment>
<dbReference type="GO" id="GO:0010181">
    <property type="term" value="F:FMN binding"/>
    <property type="evidence" value="ECO:0007669"/>
    <property type="project" value="TreeGrafter"/>
</dbReference>
<dbReference type="Pfam" id="PF02441">
    <property type="entry name" value="Flavoprotein"/>
    <property type="match status" value="1"/>
</dbReference>
<accession>A0A7S3QSM4</accession>
<dbReference type="PANTHER" id="PTHR14359">
    <property type="entry name" value="HOMO-OLIGOMERIC FLAVIN CONTAINING CYS DECARBOXYLASE FAMILY"/>
    <property type="match status" value="1"/>
</dbReference>
<dbReference type="InterPro" id="IPR036551">
    <property type="entry name" value="Flavin_trans-like"/>
</dbReference>
<sequence>MPDKKQRPHILLGVTGSVAAIKVPQLCQLLGEIGDVKVISTTAAQHFMATWSAPAPHVEGMEFLNDKDEWHSWQRVGDEVLHIELRRWADIFIIAPLSANSLAKLANGMADNLLTCVARAWDHQAANMLVAPAMNTCMWTGPFTAAHLATLYNMGVAILPPISKRLACGDTGVGAMAEPASVAEAARTLLQLKDDKQLGRQRWWRRLPWPRRRRRLPGGAFQRGSIPSRPPAHPCLPAFAAALIPSAAVLLYAAARLGRQHRV</sequence>
<evidence type="ECO:0000256" key="3">
    <source>
        <dbReference type="ARBA" id="ARBA00060685"/>
    </source>
</evidence>
<name>A0A7S3QSM4_DUNTE</name>
<evidence type="ECO:0000256" key="1">
    <source>
        <dbReference type="ARBA" id="ARBA00022993"/>
    </source>
</evidence>